<dbReference type="GO" id="GO:0016757">
    <property type="term" value="F:glycosyltransferase activity"/>
    <property type="evidence" value="ECO:0007669"/>
    <property type="project" value="InterPro"/>
</dbReference>
<dbReference type="EMBL" id="AACCXM010000004">
    <property type="protein sequence ID" value="EAK0468925.1"/>
    <property type="molecule type" value="Genomic_DNA"/>
</dbReference>
<dbReference type="EMBL" id="AABTCC010000019">
    <property type="protein sequence ID" value="EAI8859486.1"/>
    <property type="molecule type" value="Genomic_DNA"/>
</dbReference>
<dbReference type="PANTHER" id="PTHR12526">
    <property type="entry name" value="GLYCOSYLTRANSFERASE"/>
    <property type="match status" value="1"/>
</dbReference>
<dbReference type="PANTHER" id="PTHR12526:SF630">
    <property type="entry name" value="GLYCOSYLTRANSFERASE"/>
    <property type="match status" value="1"/>
</dbReference>
<evidence type="ECO:0000313" key="8">
    <source>
        <dbReference type="Proteomes" id="UP000557842"/>
    </source>
</evidence>
<organism evidence="5">
    <name type="scientific">Campylobacter fetus</name>
    <dbReference type="NCBI Taxonomy" id="196"/>
    <lineage>
        <taxon>Bacteria</taxon>
        <taxon>Pseudomonadati</taxon>
        <taxon>Campylobacterota</taxon>
        <taxon>Epsilonproteobacteria</taxon>
        <taxon>Campylobacterales</taxon>
        <taxon>Campylobacteraceae</taxon>
        <taxon>Campylobacter</taxon>
    </lineage>
</organism>
<dbReference type="Pfam" id="PF00534">
    <property type="entry name" value="Glycos_transf_1"/>
    <property type="match status" value="1"/>
</dbReference>
<dbReference type="EMBL" id="AABQDW010000003">
    <property type="protein sequence ID" value="EAI5407603.1"/>
    <property type="molecule type" value="Genomic_DNA"/>
</dbReference>
<evidence type="ECO:0000313" key="3">
    <source>
        <dbReference type="EMBL" id="EAI5407603.1"/>
    </source>
</evidence>
<feature type="domain" description="Glycosyl transferase family 1" evidence="1">
    <location>
        <begin position="174"/>
        <end position="317"/>
    </location>
</feature>
<dbReference type="OMA" id="NGILCEL"/>
<comment type="caution">
    <text evidence="5">The sequence shown here is derived from an EMBL/GenBank/DDBJ whole genome shotgun (WGS) entry which is preliminary data.</text>
</comment>
<accession>A0A5L4M8W5</accession>
<dbReference type="RefSeq" id="WP_011732183.1">
    <property type="nucleotide sequence ID" value="NZ_AABUZP020000015.1"/>
</dbReference>
<dbReference type="Pfam" id="PF13439">
    <property type="entry name" value="Glyco_transf_4"/>
    <property type="match status" value="1"/>
</dbReference>
<feature type="domain" description="Glycosyltransferase subfamily 4-like N-terminal" evidence="2">
    <location>
        <begin position="13"/>
        <end position="148"/>
    </location>
</feature>
<evidence type="ECO:0000259" key="1">
    <source>
        <dbReference type="Pfam" id="PF00534"/>
    </source>
</evidence>
<dbReference type="EMBL" id="AACCXK010000004">
    <property type="protein sequence ID" value="EAK0452649.1"/>
    <property type="molecule type" value="Genomic_DNA"/>
</dbReference>
<evidence type="ECO:0000313" key="7">
    <source>
        <dbReference type="Proteomes" id="UP000535509"/>
    </source>
</evidence>
<gene>
    <name evidence="5" type="ORF">AAH17_03125</name>
    <name evidence="6" type="ORF">AAH24_06080</name>
    <name evidence="3" type="ORF">BVH53_02645</name>
    <name evidence="4" type="ORF">CX802_06580</name>
</gene>
<dbReference type="Proteomes" id="UP000535509">
    <property type="component" value="Unassembled WGS sequence"/>
</dbReference>
<evidence type="ECO:0000259" key="2">
    <source>
        <dbReference type="Pfam" id="PF13439"/>
    </source>
</evidence>
<keyword evidence="7" id="KW-1185">Reference proteome</keyword>
<dbReference type="Gene3D" id="3.40.50.2000">
    <property type="entry name" value="Glycogen Phosphorylase B"/>
    <property type="match status" value="2"/>
</dbReference>
<dbReference type="InterPro" id="IPR001296">
    <property type="entry name" value="Glyco_trans_1"/>
</dbReference>
<reference evidence="5 8" key="1">
    <citation type="submission" date="2018-05" db="EMBL/GenBank/DDBJ databases">
        <authorList>
            <consortium name="PulseNet: The National Subtyping Network for Foodborne Disease Surveillance"/>
            <person name="Tarr C.L."/>
            <person name="Trees E."/>
            <person name="Katz L.S."/>
            <person name="Carleton-Romer H.A."/>
            <person name="Stroika S."/>
            <person name="Kucerova Z."/>
            <person name="Roache K.F."/>
            <person name="Sabol A.L."/>
            <person name="Besser J."/>
            <person name="Gerner-Smidt P."/>
        </authorList>
    </citation>
    <scope>NUCLEOTIDE SEQUENCE</scope>
    <source>
        <strain evidence="5">2014D-0197</strain>
        <strain evidence="3 8">2016D-0221</strain>
        <strain evidence="6">D4313</strain>
        <strain evidence="4 7">PNUSAC001503</strain>
    </source>
</reference>
<proteinExistence type="predicted"/>
<dbReference type="GeneID" id="61065202"/>
<protein>
    <submittedName>
        <fullName evidence="5">Glycosyltransferase family 4 protein</fullName>
    </submittedName>
</protein>
<evidence type="ECO:0000313" key="4">
    <source>
        <dbReference type="EMBL" id="EAI8859486.1"/>
    </source>
</evidence>
<evidence type="ECO:0000313" key="6">
    <source>
        <dbReference type="EMBL" id="EAK0468925.1"/>
    </source>
</evidence>
<dbReference type="SUPFAM" id="SSF53756">
    <property type="entry name" value="UDP-Glycosyltransferase/glycogen phosphorylase"/>
    <property type="match status" value="1"/>
</dbReference>
<dbReference type="InterPro" id="IPR028098">
    <property type="entry name" value="Glyco_trans_4-like_N"/>
</dbReference>
<dbReference type="Proteomes" id="UP000557842">
    <property type="component" value="Unassembled WGS sequence"/>
</dbReference>
<dbReference type="AlphaFoldDB" id="A0A5L4M8W5"/>
<evidence type="ECO:0000313" key="5">
    <source>
        <dbReference type="EMBL" id="EAK0452649.1"/>
    </source>
</evidence>
<sequence>MKVLFIISTLRAGGAERVASLLASEFAIGNDVSLARFDNEKPFYEMHDKVKLLSLDLGTGDCGFFGNFKKRFSKIFTIRKLIKNGEFDCVISFMDSTNLLVLLAALFLKTKIIISEHSYHKFLSFKWRVLKRFIYPFADGLSVLTKEDFEYYKFVKNRSVIYNPMFFNVDIDASKPEKENIIIFVGRLIKAKGCDVFLEALSLIKYELKDWKILVLGDGDEILNLKNLAKNRNLNIEFCGMVNNISNYYKKAKILVLSSRSEGLGNAFIEAIFYNILRVSTPTSGAKELIKDGFDGLISEDFSAESLSKKIKMSLSGCDSLVENAKLRQSEFEIKNIYNRWLNLIKEAAN</sequence>
<dbReference type="SMR" id="A0A5L4M8W5"/>
<name>A0A5L4M8W5_CAMFE</name>
<keyword evidence="5" id="KW-0808">Transferase</keyword>